<dbReference type="InterPro" id="IPR001077">
    <property type="entry name" value="COMT_C"/>
</dbReference>
<organism evidence="7 8">
    <name type="scientific">Hibiscus syriacus</name>
    <name type="common">Rose of Sharon</name>
    <dbReference type="NCBI Taxonomy" id="106335"/>
    <lineage>
        <taxon>Eukaryota</taxon>
        <taxon>Viridiplantae</taxon>
        <taxon>Streptophyta</taxon>
        <taxon>Embryophyta</taxon>
        <taxon>Tracheophyta</taxon>
        <taxon>Spermatophyta</taxon>
        <taxon>Magnoliopsida</taxon>
        <taxon>eudicotyledons</taxon>
        <taxon>Gunneridae</taxon>
        <taxon>Pentapetalae</taxon>
        <taxon>rosids</taxon>
        <taxon>malvids</taxon>
        <taxon>Malvales</taxon>
        <taxon>Malvaceae</taxon>
        <taxon>Malvoideae</taxon>
        <taxon>Hibiscus</taxon>
    </lineage>
</organism>
<accession>A0A6A2WFL7</accession>
<name>A0A6A2WFL7_HIBSY</name>
<keyword evidence="1" id="KW-0489">Methyltransferase</keyword>
<dbReference type="InterPro" id="IPR016461">
    <property type="entry name" value="COMT-like"/>
</dbReference>
<dbReference type="SUPFAM" id="SSF46785">
    <property type="entry name" value="Winged helix' DNA-binding domain"/>
    <property type="match status" value="1"/>
</dbReference>
<evidence type="ECO:0000256" key="1">
    <source>
        <dbReference type="ARBA" id="ARBA00022603"/>
    </source>
</evidence>
<reference evidence="7" key="1">
    <citation type="submission" date="2019-09" db="EMBL/GenBank/DDBJ databases">
        <title>Draft genome information of white flower Hibiscus syriacus.</title>
        <authorList>
            <person name="Kim Y.-M."/>
        </authorList>
    </citation>
    <scope>NUCLEOTIDE SEQUENCE [LARGE SCALE GENOMIC DNA]</scope>
    <source>
        <strain evidence="7">YM2019G1</strain>
    </source>
</reference>
<dbReference type="GO" id="GO:0046983">
    <property type="term" value="F:protein dimerization activity"/>
    <property type="evidence" value="ECO:0007669"/>
    <property type="project" value="InterPro"/>
</dbReference>
<dbReference type="PROSITE" id="PS51683">
    <property type="entry name" value="SAM_OMT_II"/>
    <property type="match status" value="1"/>
</dbReference>
<dbReference type="InterPro" id="IPR029063">
    <property type="entry name" value="SAM-dependent_MTases_sf"/>
</dbReference>
<keyword evidence="2" id="KW-0808">Transferase</keyword>
<feature type="region of interest" description="Disordered" evidence="4">
    <location>
        <begin position="440"/>
        <end position="466"/>
    </location>
</feature>
<evidence type="ECO:0000256" key="3">
    <source>
        <dbReference type="ARBA" id="ARBA00022691"/>
    </source>
</evidence>
<keyword evidence="8" id="KW-1185">Reference proteome</keyword>
<dbReference type="Proteomes" id="UP000436088">
    <property type="component" value="Unassembled WGS sequence"/>
</dbReference>
<sequence>MSSLEKERQMATTELEEATLQGQAEIWRFMFSYVDSMALKSAIELRIADIIHSHGGAITLSQIASCINGGSSTSSPDINTLSRIMRLLVRRKIFTIHHPSDGGDPVYDLTHSSRWLLHDSEQTLAPMILMENHPLLLAPWHCLSQCVQEGGVAFKKAHGREVWDLASENPEFNRLFNDGMTCTSKVITRAILSGYKERLSSIGSLVDVGGGTGSLTSEIVKAYPHIKGVNFDLQHVVSAAPPYDGVCHIAGNMFHAIPNADAVIMKVRTSVFLRLWRGEEYFSNRCRGFGHFVFIVIELIADAIASVANSLNQTKSVNAWGVHFSLKLLRNIRLSWVAVSWLPTPSVVTLSFPASVSSTLSLTKTQSDFLPYLSDNFIYILLSPVKDSSIPLLPKYDKQMHSALPSTNWREESYLLDWPLPKRLHAPKLQSYSATGTALRFPSTRSTSNTRITDDLRIPSHQTKNI</sequence>
<dbReference type="PANTHER" id="PTHR11746">
    <property type="entry name" value="O-METHYLTRANSFERASE"/>
    <property type="match status" value="1"/>
</dbReference>
<dbReference type="Pfam" id="PF08100">
    <property type="entry name" value="Dimerisation"/>
    <property type="match status" value="1"/>
</dbReference>
<dbReference type="InterPro" id="IPR036388">
    <property type="entry name" value="WH-like_DNA-bd_sf"/>
</dbReference>
<protein>
    <submittedName>
        <fullName evidence="7">(R,S)-reticuline 7-O-methyltransferase</fullName>
    </submittedName>
</protein>
<proteinExistence type="predicted"/>
<dbReference type="Gene3D" id="1.10.10.10">
    <property type="entry name" value="Winged helix-like DNA-binding domain superfamily/Winged helix DNA-binding domain"/>
    <property type="match status" value="1"/>
</dbReference>
<evidence type="ECO:0000256" key="2">
    <source>
        <dbReference type="ARBA" id="ARBA00022679"/>
    </source>
</evidence>
<dbReference type="Pfam" id="PF00891">
    <property type="entry name" value="Methyltransf_2"/>
    <property type="match status" value="1"/>
</dbReference>
<dbReference type="AlphaFoldDB" id="A0A6A2WFL7"/>
<evidence type="ECO:0000313" key="8">
    <source>
        <dbReference type="Proteomes" id="UP000436088"/>
    </source>
</evidence>
<evidence type="ECO:0000259" key="5">
    <source>
        <dbReference type="Pfam" id="PF00891"/>
    </source>
</evidence>
<gene>
    <name evidence="7" type="ORF">F3Y22_tig00117040pilonHSYRG00106</name>
</gene>
<dbReference type="InterPro" id="IPR012967">
    <property type="entry name" value="COMT_dimerisation"/>
</dbReference>
<evidence type="ECO:0000256" key="4">
    <source>
        <dbReference type="SAM" id="MobiDB-lite"/>
    </source>
</evidence>
<feature type="domain" description="O-methyltransferase C-terminal" evidence="5">
    <location>
        <begin position="140"/>
        <end position="266"/>
    </location>
</feature>
<dbReference type="EMBL" id="VEPZ02001784">
    <property type="protein sequence ID" value="KAE8654845.1"/>
    <property type="molecule type" value="Genomic_DNA"/>
</dbReference>
<dbReference type="InterPro" id="IPR036390">
    <property type="entry name" value="WH_DNA-bd_sf"/>
</dbReference>
<keyword evidence="3" id="KW-0949">S-adenosyl-L-methionine</keyword>
<feature type="domain" description="O-methyltransferase dimerisation" evidence="6">
    <location>
        <begin position="27"/>
        <end position="118"/>
    </location>
</feature>
<dbReference type="Gene3D" id="3.40.50.150">
    <property type="entry name" value="Vaccinia Virus protein VP39"/>
    <property type="match status" value="1"/>
</dbReference>
<dbReference type="GO" id="GO:0008171">
    <property type="term" value="F:O-methyltransferase activity"/>
    <property type="evidence" value="ECO:0007669"/>
    <property type="project" value="InterPro"/>
</dbReference>
<dbReference type="SUPFAM" id="SSF53335">
    <property type="entry name" value="S-adenosyl-L-methionine-dependent methyltransferases"/>
    <property type="match status" value="1"/>
</dbReference>
<comment type="caution">
    <text evidence="7">The sequence shown here is derived from an EMBL/GenBank/DDBJ whole genome shotgun (WGS) entry which is preliminary data.</text>
</comment>
<evidence type="ECO:0000259" key="6">
    <source>
        <dbReference type="Pfam" id="PF08100"/>
    </source>
</evidence>
<evidence type="ECO:0000313" key="7">
    <source>
        <dbReference type="EMBL" id="KAE8654845.1"/>
    </source>
</evidence>
<dbReference type="GO" id="GO:0032259">
    <property type="term" value="P:methylation"/>
    <property type="evidence" value="ECO:0007669"/>
    <property type="project" value="UniProtKB-KW"/>
</dbReference>